<sequence>MESLSPLNSIKIQNQVAKPEYDQSRVVTYEVTFRNVLGIKMPKILTVSFQELKIQLSDPENAKLVAEIPASNLKIAIPSENIASQVTILCRQGGREAYKVWVQNGDDLRVKNIIRDINEVVQLYQDRLVE</sequence>
<dbReference type="Proteomes" id="UP000018208">
    <property type="component" value="Unassembled WGS sequence"/>
</dbReference>
<reference evidence="1 2" key="1">
    <citation type="journal article" date="2014" name="PLoS Genet.">
        <title>The Genome of Spironucleus salmonicida Highlights a Fish Pathogen Adapted to Fluctuating Environments.</title>
        <authorList>
            <person name="Xu F."/>
            <person name="Jerlstrom-Hultqvist J."/>
            <person name="Einarsson E."/>
            <person name="Astvaldsson A."/>
            <person name="Svard S.G."/>
            <person name="Andersson J.O."/>
        </authorList>
    </citation>
    <scope>NUCLEOTIDE SEQUENCE</scope>
    <source>
        <strain evidence="2">ATCC 50377</strain>
    </source>
</reference>
<keyword evidence="3" id="KW-1185">Reference proteome</keyword>
<dbReference type="OrthoDB" id="10248556at2759"/>
<evidence type="ECO:0000313" key="3">
    <source>
        <dbReference type="Proteomes" id="UP000018208"/>
    </source>
</evidence>
<organism evidence="1">
    <name type="scientific">Spironucleus salmonicida</name>
    <dbReference type="NCBI Taxonomy" id="348837"/>
    <lineage>
        <taxon>Eukaryota</taxon>
        <taxon>Metamonada</taxon>
        <taxon>Diplomonadida</taxon>
        <taxon>Hexamitidae</taxon>
        <taxon>Hexamitinae</taxon>
        <taxon>Spironucleus</taxon>
    </lineage>
</organism>
<reference evidence="2" key="2">
    <citation type="submission" date="2020-12" db="EMBL/GenBank/DDBJ databases">
        <title>New Spironucleus salmonicida genome in near-complete chromosomes.</title>
        <authorList>
            <person name="Xu F."/>
            <person name="Kurt Z."/>
            <person name="Jimenez-Gonzalez A."/>
            <person name="Astvaldsson A."/>
            <person name="Andersson J.O."/>
            <person name="Svard S.G."/>
        </authorList>
    </citation>
    <scope>NUCLEOTIDE SEQUENCE</scope>
    <source>
        <strain evidence="2">ATCC 50377</strain>
    </source>
</reference>
<dbReference type="AlphaFoldDB" id="V6LBS2"/>
<dbReference type="EMBL" id="KI546166">
    <property type="protein sequence ID" value="EST41935.1"/>
    <property type="molecule type" value="Genomic_DNA"/>
</dbReference>
<evidence type="ECO:0000313" key="2">
    <source>
        <dbReference type="EMBL" id="KAH0574956.1"/>
    </source>
</evidence>
<evidence type="ECO:0000313" key="1">
    <source>
        <dbReference type="EMBL" id="EST41935.1"/>
    </source>
</evidence>
<accession>V6LBS2</accession>
<dbReference type="VEuPathDB" id="GiardiaDB:SS50377_22573"/>
<name>V6LBS2_9EUKA</name>
<protein>
    <submittedName>
        <fullName evidence="1">Uncharacterized protein</fullName>
    </submittedName>
</protein>
<proteinExistence type="predicted"/>
<gene>
    <name evidence="1" type="ORF">SS50377_18239</name>
    <name evidence="2" type="ORF">SS50377_22573</name>
</gene>
<dbReference type="EMBL" id="AUWU02000003">
    <property type="protein sequence ID" value="KAH0574956.1"/>
    <property type="molecule type" value="Genomic_DNA"/>
</dbReference>